<evidence type="ECO:0000256" key="5">
    <source>
        <dbReference type="ARBA" id="ARBA00023136"/>
    </source>
</evidence>
<keyword evidence="5 6" id="KW-0472">Membrane</keyword>
<dbReference type="EMBL" id="CP049863">
    <property type="protein sequence ID" value="QIK63007.1"/>
    <property type="molecule type" value="Genomic_DNA"/>
</dbReference>
<dbReference type="RefSeq" id="WP_166290619.1">
    <property type="nucleotide sequence ID" value="NZ_CP049863.1"/>
</dbReference>
<dbReference type="PANTHER" id="PTHR30250">
    <property type="entry name" value="PST FAMILY PREDICTED COLANIC ACID TRANSPORTER"/>
    <property type="match status" value="1"/>
</dbReference>
<dbReference type="PANTHER" id="PTHR30250:SF11">
    <property type="entry name" value="O-ANTIGEN TRANSPORTER-RELATED"/>
    <property type="match status" value="1"/>
</dbReference>
<dbReference type="Proteomes" id="UP000502677">
    <property type="component" value="Chromosome"/>
</dbReference>
<feature type="transmembrane region" description="Helical" evidence="6">
    <location>
        <begin position="55"/>
        <end position="77"/>
    </location>
</feature>
<dbReference type="AlphaFoldDB" id="A0A6G7XF33"/>
<feature type="transmembrane region" description="Helical" evidence="6">
    <location>
        <begin position="331"/>
        <end position="352"/>
    </location>
</feature>
<evidence type="ECO:0000313" key="7">
    <source>
        <dbReference type="EMBL" id="QIK63007.1"/>
    </source>
</evidence>
<evidence type="ECO:0000256" key="3">
    <source>
        <dbReference type="ARBA" id="ARBA00022692"/>
    </source>
</evidence>
<dbReference type="InterPro" id="IPR050833">
    <property type="entry name" value="Poly_Biosynth_Transport"/>
</dbReference>
<keyword evidence="8" id="KW-1185">Reference proteome</keyword>
<accession>A0A6G7XF33</accession>
<keyword evidence="2" id="KW-1003">Cell membrane</keyword>
<evidence type="ECO:0000256" key="2">
    <source>
        <dbReference type="ARBA" id="ARBA00022475"/>
    </source>
</evidence>
<feature type="transmembrane region" description="Helical" evidence="6">
    <location>
        <begin position="245"/>
        <end position="264"/>
    </location>
</feature>
<protein>
    <submittedName>
        <fullName evidence="7">Lipopolysaccharide biosynthesis protein</fullName>
    </submittedName>
</protein>
<evidence type="ECO:0000256" key="1">
    <source>
        <dbReference type="ARBA" id="ARBA00004651"/>
    </source>
</evidence>
<sequence>MSAPTPRDSPVSGEGGGVLSRTVVSTIGMGVQGLARFAYTLLIGRLAGPESLGEISALLSLAVFAVLFWPAAAGVAASRFLPDLRLSDSALGVLKRSFAVSVIVLAILTVPGALLLGSDLAKTLGTVVLVVSYSGYVFVRGVLFGEDRITRATVLDTVASFVSITALVGVLLAGWHWATLLPLAASYAIFAVASWPRGGVASAGVLPGARREVLIFTRDSAIALLATGGLLLETMVFVRAFETPIVAGLFAAGLSLATPANQLAQSVQQVLVPHFARMLSGSARAIRSSLVRVFLVTLAAFVVLFGLLIWLSPWILSVFYGDSYREAVESMRPLLVAVCAMSITAAPAAYLIAVGRQGLFAKIWLTATVVGTAVMLVASPALGQWGVISGFLIGACGGSAAVVICGLTLAPRIPRDLAGSPLPSNSP</sequence>
<feature type="transmembrane region" description="Helical" evidence="6">
    <location>
        <begin position="359"/>
        <end position="379"/>
    </location>
</feature>
<feature type="transmembrane region" description="Helical" evidence="6">
    <location>
        <begin position="155"/>
        <end position="178"/>
    </location>
</feature>
<proteinExistence type="predicted"/>
<keyword evidence="4 6" id="KW-1133">Transmembrane helix</keyword>
<feature type="transmembrane region" description="Helical" evidence="6">
    <location>
        <begin position="98"/>
        <end position="117"/>
    </location>
</feature>
<evidence type="ECO:0000313" key="8">
    <source>
        <dbReference type="Proteomes" id="UP000502677"/>
    </source>
</evidence>
<feature type="transmembrane region" description="Helical" evidence="6">
    <location>
        <begin position="385"/>
        <end position="410"/>
    </location>
</feature>
<comment type="subcellular location">
    <subcellularLocation>
        <location evidence="1">Cell membrane</location>
        <topology evidence="1">Multi-pass membrane protein</topology>
    </subcellularLocation>
</comment>
<reference evidence="7 8" key="1">
    <citation type="submission" date="2020-03" db="EMBL/GenBank/DDBJ databases">
        <title>Leucobacter sp. nov., isolated from beetles.</title>
        <authorList>
            <person name="Hyun D.-W."/>
            <person name="Bae J.-W."/>
        </authorList>
    </citation>
    <scope>NUCLEOTIDE SEQUENCE [LARGE SCALE GENOMIC DNA]</scope>
    <source>
        <strain evidence="7 8">HDW9C</strain>
    </source>
</reference>
<evidence type="ECO:0000256" key="4">
    <source>
        <dbReference type="ARBA" id="ARBA00022989"/>
    </source>
</evidence>
<dbReference type="GO" id="GO:0005886">
    <property type="term" value="C:plasma membrane"/>
    <property type="evidence" value="ECO:0007669"/>
    <property type="project" value="UniProtKB-SubCell"/>
</dbReference>
<organism evidence="7 8">
    <name type="scientific">Leucobacter viscericola</name>
    <dbReference type="NCBI Taxonomy" id="2714935"/>
    <lineage>
        <taxon>Bacteria</taxon>
        <taxon>Bacillati</taxon>
        <taxon>Actinomycetota</taxon>
        <taxon>Actinomycetes</taxon>
        <taxon>Micrococcales</taxon>
        <taxon>Microbacteriaceae</taxon>
        <taxon>Leucobacter</taxon>
    </lineage>
</organism>
<feature type="transmembrane region" description="Helical" evidence="6">
    <location>
        <begin position="123"/>
        <end position="143"/>
    </location>
</feature>
<evidence type="ECO:0000256" key="6">
    <source>
        <dbReference type="SAM" id="Phobius"/>
    </source>
</evidence>
<keyword evidence="3 6" id="KW-0812">Transmembrane</keyword>
<gene>
    <name evidence="7" type="ORF">G7068_07215</name>
</gene>
<name>A0A6G7XF33_9MICO</name>
<feature type="transmembrane region" description="Helical" evidence="6">
    <location>
        <begin position="285"/>
        <end position="311"/>
    </location>
</feature>
<dbReference type="KEGG" id="lvi:G7068_07215"/>